<reference evidence="2" key="1">
    <citation type="journal article" date="2014" name="Int. J. Syst. Evol. Microbiol.">
        <title>Complete genome sequence of Corynebacterium casei LMG S-19264T (=DSM 44701T), isolated from a smear-ripened cheese.</title>
        <authorList>
            <consortium name="US DOE Joint Genome Institute (JGI-PGF)"/>
            <person name="Walter F."/>
            <person name="Albersmeier A."/>
            <person name="Kalinowski J."/>
            <person name="Ruckert C."/>
        </authorList>
    </citation>
    <scope>NUCLEOTIDE SEQUENCE</scope>
    <source>
        <strain evidence="2">CGMCC 1.12214</strain>
    </source>
</reference>
<dbReference type="EMBL" id="BMES01000002">
    <property type="protein sequence ID" value="GGH24044.1"/>
    <property type="molecule type" value="Genomic_DNA"/>
</dbReference>
<dbReference type="RefSeq" id="WP_188518553.1">
    <property type="nucleotide sequence ID" value="NZ_BMES01000002.1"/>
</dbReference>
<proteinExistence type="predicted"/>
<dbReference type="InterPro" id="IPR013974">
    <property type="entry name" value="SAF"/>
</dbReference>
<keyword evidence="2" id="KW-0969">Cilium</keyword>
<evidence type="ECO:0000313" key="3">
    <source>
        <dbReference type="Proteomes" id="UP000603912"/>
    </source>
</evidence>
<dbReference type="Gene3D" id="3.40.50.720">
    <property type="entry name" value="NAD(P)-binding Rossmann-like Domain"/>
    <property type="match status" value="1"/>
</dbReference>
<dbReference type="AlphaFoldDB" id="A0A917I8B0"/>
<dbReference type="GO" id="GO:0000166">
    <property type="term" value="F:nucleotide binding"/>
    <property type="evidence" value="ECO:0007669"/>
    <property type="project" value="InterPro"/>
</dbReference>
<dbReference type="Proteomes" id="UP000603912">
    <property type="component" value="Unassembled WGS sequence"/>
</dbReference>
<keyword evidence="2" id="KW-0282">Flagellum</keyword>
<dbReference type="PANTHER" id="PTHR37850">
    <property type="entry name" value="STRU PROTEIN"/>
    <property type="match status" value="1"/>
</dbReference>
<comment type="caution">
    <text evidence="2">The sequence shown here is derived from an EMBL/GenBank/DDBJ whole genome shotgun (WGS) entry which is preliminary data.</text>
</comment>
<feature type="domain" description="SAF" evidence="1">
    <location>
        <begin position="67"/>
        <end position="130"/>
    </location>
</feature>
<organism evidence="2 3">
    <name type="scientific">Alsobacter metallidurans</name>
    <dbReference type="NCBI Taxonomy" id="340221"/>
    <lineage>
        <taxon>Bacteria</taxon>
        <taxon>Pseudomonadati</taxon>
        <taxon>Pseudomonadota</taxon>
        <taxon>Alphaproteobacteria</taxon>
        <taxon>Hyphomicrobiales</taxon>
        <taxon>Alsobacteraceae</taxon>
        <taxon>Alsobacter</taxon>
    </lineage>
</organism>
<dbReference type="InterPro" id="IPR036291">
    <property type="entry name" value="NAD(P)-bd_dom_sf"/>
</dbReference>
<keyword evidence="3" id="KW-1185">Reference proteome</keyword>
<gene>
    <name evidence="2" type="ORF">GCM10007036_30160</name>
</gene>
<evidence type="ECO:0000313" key="2">
    <source>
        <dbReference type="EMBL" id="GGH24044.1"/>
    </source>
</evidence>
<dbReference type="Pfam" id="PF21135">
    <property type="entry name" value="DRL_cat"/>
    <property type="match status" value="1"/>
</dbReference>
<reference evidence="2" key="2">
    <citation type="submission" date="2020-09" db="EMBL/GenBank/DDBJ databases">
        <authorList>
            <person name="Sun Q."/>
            <person name="Zhou Y."/>
        </authorList>
    </citation>
    <scope>NUCLEOTIDE SEQUENCE</scope>
    <source>
        <strain evidence="2">CGMCC 1.12214</strain>
    </source>
</reference>
<dbReference type="Pfam" id="PF01408">
    <property type="entry name" value="GFO_IDH_MocA"/>
    <property type="match status" value="1"/>
</dbReference>
<sequence>MNLYSLLAARAAAGRPVRVGLIGAGKFGSMVLAQAQRIAGFHMVAVVDLNVEKARQSLERVGWAAERYAAKAVGDALKSGQTCVLDDVDAMLACDEIECIIEATGHPLAGARHALKAIDAGKHVIMVNVEADVMVGPLLAEKARQKGVIYSMAYGDQPALICELVDWGRACGFEITAAGKGMNFEPRYRYSTPETVWGFFGWTDEEVAQGDFNPKMYNSFTDGTKAAIEMAAVANGAGLDCPDDGLAFPPAGLQDLAKVFRPAADGGRMSRAGLVDIAASQEPDGREVLNNIRYGVFVTFKAHNEYARACFKQYGLLTDPSGWYASMWRPFHIIGLETSISVLSAVLRNEPTGCSKEFRGDAVATAKKDLAPGEYLDGEGGFAVWANAIPAERSLRLGALPIGLAHHVKVVRPVARDTIVTVDDVELVDDMDVVSLRREMETRFRAPAPTLLAV</sequence>
<name>A0A917I8B0_9HYPH</name>
<dbReference type="InterPro" id="IPR048423">
    <property type="entry name" value="DRL_cat"/>
</dbReference>
<dbReference type="PANTHER" id="PTHR37850:SF3">
    <property type="entry name" value="BLR7815 PROTEIN"/>
    <property type="match status" value="1"/>
</dbReference>
<protein>
    <submittedName>
        <fullName evidence="2">Flagellar protein FlgA</fullName>
    </submittedName>
</protein>
<keyword evidence="2" id="KW-0966">Cell projection</keyword>
<accession>A0A917I8B0</accession>
<dbReference type="SUPFAM" id="SSF51735">
    <property type="entry name" value="NAD(P)-binding Rossmann-fold domains"/>
    <property type="match status" value="1"/>
</dbReference>
<evidence type="ECO:0000259" key="1">
    <source>
        <dbReference type="SMART" id="SM00858"/>
    </source>
</evidence>
<dbReference type="SMART" id="SM00858">
    <property type="entry name" value="SAF"/>
    <property type="match status" value="2"/>
</dbReference>
<feature type="domain" description="SAF" evidence="1">
    <location>
        <begin position="361"/>
        <end position="426"/>
    </location>
</feature>
<dbReference type="InterPro" id="IPR000683">
    <property type="entry name" value="Gfo/Idh/MocA-like_OxRdtase_N"/>
</dbReference>
<dbReference type="CDD" id="cd11616">
    <property type="entry name" value="SAF_DH_OX_like"/>
    <property type="match status" value="1"/>
</dbReference>